<dbReference type="EMBL" id="LYPC01000022">
    <property type="protein sequence ID" value="OCT13637.1"/>
    <property type="molecule type" value="Genomic_DNA"/>
</dbReference>
<gene>
    <name evidence="2" type="ORF">A8709_18785</name>
</gene>
<name>A0A1C0ZZS1_9BACL</name>
<proteinExistence type="predicted"/>
<feature type="transmembrane region" description="Helical" evidence="1">
    <location>
        <begin position="39"/>
        <end position="64"/>
    </location>
</feature>
<sequence length="247" mass="28648">MSVQTNKLIKVVLITMGVVVFDIAMLSPGLVGIRIGDNALHTAMAVSILLASTLVLFFGMYTVLMKRTIRIPLKQIKSPEEYEHALKQCKGIKSLEKEIALALHQIERMNKKQETMFHVLKQRFEPNGMTYLKFAKTTQEVDKLFFLNIRSILNRLNVFDEAEFKSVMKQKNSSYSSQLIQEKTMLYNEYITFVKNALHMNEEILLKLDRLLLEISRLDSLEMSDIEQMPCMLEIDALIKQTQYYKQ</sequence>
<accession>A0A1C0ZZS1</accession>
<comment type="caution">
    <text evidence="2">The sequence shown here is derived from an EMBL/GenBank/DDBJ whole genome shotgun (WGS) entry which is preliminary data.</text>
</comment>
<keyword evidence="1" id="KW-0812">Transmembrane</keyword>
<keyword evidence="3" id="KW-1185">Reference proteome</keyword>
<feature type="transmembrane region" description="Helical" evidence="1">
    <location>
        <begin position="12"/>
        <end position="33"/>
    </location>
</feature>
<dbReference type="AlphaFoldDB" id="A0A1C0ZZS1"/>
<evidence type="ECO:0008006" key="4">
    <source>
        <dbReference type="Google" id="ProtNLM"/>
    </source>
</evidence>
<keyword evidence="1" id="KW-0472">Membrane</keyword>
<keyword evidence="1" id="KW-1133">Transmembrane helix</keyword>
<dbReference type="RefSeq" id="WP_065853698.1">
    <property type="nucleotide sequence ID" value="NZ_LYPC01000022.1"/>
</dbReference>
<protein>
    <recommendedName>
        <fullName evidence="4">5-bromo-4-chloroindolyl phosphate hydrolysis protein</fullName>
    </recommendedName>
</protein>
<evidence type="ECO:0000313" key="2">
    <source>
        <dbReference type="EMBL" id="OCT13637.1"/>
    </source>
</evidence>
<dbReference type="Proteomes" id="UP000093309">
    <property type="component" value="Unassembled WGS sequence"/>
</dbReference>
<organism evidence="2 3">
    <name type="scientific">Paenibacillus pectinilyticus</name>
    <dbReference type="NCBI Taxonomy" id="512399"/>
    <lineage>
        <taxon>Bacteria</taxon>
        <taxon>Bacillati</taxon>
        <taxon>Bacillota</taxon>
        <taxon>Bacilli</taxon>
        <taxon>Bacillales</taxon>
        <taxon>Paenibacillaceae</taxon>
        <taxon>Paenibacillus</taxon>
    </lineage>
</organism>
<reference evidence="3" key="1">
    <citation type="submission" date="2016-05" db="EMBL/GenBank/DDBJ databases">
        <title>Paenibacillus oryzae. sp. nov., isolated from the rice root.</title>
        <authorList>
            <person name="Zhang J."/>
            <person name="Zhang X."/>
        </authorList>
    </citation>
    <scope>NUCLEOTIDE SEQUENCE [LARGE SCALE GENOMIC DNA]</scope>
    <source>
        <strain evidence="3">KCTC13222</strain>
    </source>
</reference>
<evidence type="ECO:0000256" key="1">
    <source>
        <dbReference type="SAM" id="Phobius"/>
    </source>
</evidence>
<evidence type="ECO:0000313" key="3">
    <source>
        <dbReference type="Proteomes" id="UP000093309"/>
    </source>
</evidence>
<dbReference type="STRING" id="512399.A8709_18785"/>